<dbReference type="AlphaFoldDB" id="A0A9W8DXG4"/>
<reference evidence="1" key="1">
    <citation type="submission" date="2022-07" db="EMBL/GenBank/DDBJ databases">
        <title>Phylogenomic reconstructions and comparative analyses of Kickxellomycotina fungi.</title>
        <authorList>
            <person name="Reynolds N.K."/>
            <person name="Stajich J.E."/>
            <person name="Barry K."/>
            <person name="Grigoriev I.V."/>
            <person name="Crous P."/>
            <person name="Smith M.E."/>
        </authorList>
    </citation>
    <scope>NUCLEOTIDE SEQUENCE</scope>
    <source>
        <strain evidence="1">NBRC 100468</strain>
    </source>
</reference>
<comment type="caution">
    <text evidence="1">The sequence shown here is derived from an EMBL/GenBank/DDBJ whole genome shotgun (WGS) entry which is preliminary data.</text>
</comment>
<organism evidence="1 2">
    <name type="scientific">Mycoemilia scoparia</name>
    <dbReference type="NCBI Taxonomy" id="417184"/>
    <lineage>
        <taxon>Eukaryota</taxon>
        <taxon>Fungi</taxon>
        <taxon>Fungi incertae sedis</taxon>
        <taxon>Zoopagomycota</taxon>
        <taxon>Kickxellomycotina</taxon>
        <taxon>Kickxellomycetes</taxon>
        <taxon>Kickxellales</taxon>
        <taxon>Kickxellaceae</taxon>
        <taxon>Mycoemilia</taxon>
    </lineage>
</organism>
<dbReference type="Proteomes" id="UP001150538">
    <property type="component" value="Unassembled WGS sequence"/>
</dbReference>
<dbReference type="EMBL" id="JANBPU010000002">
    <property type="protein sequence ID" value="KAJ1921925.1"/>
    <property type="molecule type" value="Genomic_DNA"/>
</dbReference>
<name>A0A9W8DXG4_9FUNG</name>
<evidence type="ECO:0000313" key="1">
    <source>
        <dbReference type="EMBL" id="KAJ1921925.1"/>
    </source>
</evidence>
<dbReference type="OrthoDB" id="5730492at2759"/>
<sequence>MRLELPGPDSGVSISLDFEQWTLMSVVRKFLTRPTKLPTTPRFPRNIPFLRVDMADGKSLWSKIAKLHTVPQAKATVYRMLYGRVSFRYDNTLFCSCGEEETADHILGSCSITDPIRRIFIHSWSSAVLGLSSRLNKTQPSHLLPNNLNPIPPSFWRLAPFTSWAALPPDKSPESRPLHMAWQLSTTVLIHLLWISRNEGAYGEGYWDKEHLVSAYQGYLSKYLPTIPLIDSVSDIIRPATTQLCFPVSVPG</sequence>
<keyword evidence="2" id="KW-1185">Reference proteome</keyword>
<protein>
    <submittedName>
        <fullName evidence="1">Uncharacterized protein</fullName>
    </submittedName>
</protein>
<gene>
    <name evidence="1" type="ORF">H4219_000272</name>
</gene>
<proteinExistence type="predicted"/>
<accession>A0A9W8DXG4</accession>
<evidence type="ECO:0000313" key="2">
    <source>
        <dbReference type="Proteomes" id="UP001150538"/>
    </source>
</evidence>